<name>A8ZR78_DEIGD</name>
<keyword evidence="2 10" id="KW-0723">Serine/threonine-protein kinase</keyword>
<protein>
    <recommendedName>
        <fullName evidence="1">non-specific serine/threonine protein kinase</fullName>
        <ecNumber evidence="1">2.7.11.1</ecNumber>
    </recommendedName>
</protein>
<keyword evidence="10" id="KW-0614">Plasmid</keyword>
<geneLocation type="plasmid" evidence="10 11">
    <name>pDGEO02</name>
</geneLocation>
<evidence type="ECO:0000256" key="3">
    <source>
        <dbReference type="ARBA" id="ARBA00022679"/>
    </source>
</evidence>
<proteinExistence type="predicted"/>
<dbReference type="InterPro" id="IPR000719">
    <property type="entry name" value="Prot_kinase_dom"/>
</dbReference>
<dbReference type="PROSITE" id="PS50011">
    <property type="entry name" value="PROTEIN_KINASE_DOM"/>
    <property type="match status" value="1"/>
</dbReference>
<feature type="domain" description="Protein kinase" evidence="9">
    <location>
        <begin position="16"/>
        <end position="280"/>
    </location>
</feature>
<keyword evidence="4" id="KW-0547">Nucleotide-binding</keyword>
<dbReference type="HOGENOM" id="CLU_365913_0_0_0"/>
<dbReference type="EC" id="2.7.11.1" evidence="1"/>
<reference evidence="10" key="1">
    <citation type="submission" date="2007-10" db="EMBL/GenBank/DDBJ databases">
        <title>Complete sequence of Plasmid2 pDGEO02 of Deinococcus geothermalis DSM 11300.</title>
        <authorList>
            <consortium name="US DOE Joint Genome Institute"/>
            <person name="Copeland A."/>
            <person name="Lucas S."/>
            <person name="Lapidus A."/>
            <person name="Barry K."/>
            <person name="Detter J.C."/>
            <person name="Glavina del Rio T."/>
            <person name="Hammon N."/>
            <person name="Israni S."/>
            <person name="Dalin E."/>
            <person name="Tice H."/>
            <person name="Pitluck S."/>
            <person name="Brettin T."/>
            <person name="Bruce D."/>
            <person name="Han C."/>
            <person name="Tapia R."/>
            <person name="Saunders E."/>
            <person name="Gilna P."/>
            <person name="Schmutz J."/>
            <person name="Larimer F."/>
            <person name="Land M."/>
            <person name="Hauser L."/>
            <person name="Kyrpides N."/>
            <person name="Kim E."/>
            <person name="Daly M.J."/>
            <person name="Fredrickson J.K."/>
            <person name="Makarova K.S."/>
            <person name="Gaidamakova E.K."/>
            <person name="Zhai M."/>
            <person name="Richardson P."/>
        </authorList>
    </citation>
    <scope>NUCLEOTIDE SEQUENCE [LARGE SCALE GENOMIC DNA]</scope>
    <source>
        <strain evidence="10">DSM 11300</strain>
        <plasmid evidence="10">pDGEO02</plasmid>
    </source>
</reference>
<evidence type="ECO:0000256" key="7">
    <source>
        <dbReference type="ARBA" id="ARBA00047899"/>
    </source>
</evidence>
<dbReference type="PANTHER" id="PTHR43671">
    <property type="entry name" value="SERINE/THREONINE-PROTEIN KINASE NEK"/>
    <property type="match status" value="1"/>
</dbReference>
<keyword evidence="6" id="KW-0067">ATP-binding</keyword>
<dbReference type="AlphaFoldDB" id="A8ZR78"/>
<evidence type="ECO:0000256" key="5">
    <source>
        <dbReference type="ARBA" id="ARBA00022777"/>
    </source>
</evidence>
<dbReference type="Gene3D" id="1.10.510.10">
    <property type="entry name" value="Transferase(Phosphotransferase) domain 1"/>
    <property type="match status" value="1"/>
</dbReference>
<dbReference type="GO" id="GO:0005524">
    <property type="term" value="F:ATP binding"/>
    <property type="evidence" value="ECO:0007669"/>
    <property type="project" value="UniProtKB-KW"/>
</dbReference>
<dbReference type="CDD" id="cd14014">
    <property type="entry name" value="STKc_PknB_like"/>
    <property type="match status" value="1"/>
</dbReference>
<dbReference type="InterPro" id="IPR011009">
    <property type="entry name" value="Kinase-like_dom_sf"/>
</dbReference>
<evidence type="ECO:0000313" key="11">
    <source>
        <dbReference type="Proteomes" id="UP000002431"/>
    </source>
</evidence>
<dbReference type="GO" id="GO:0004674">
    <property type="term" value="F:protein serine/threonine kinase activity"/>
    <property type="evidence" value="ECO:0007669"/>
    <property type="project" value="UniProtKB-KW"/>
</dbReference>
<dbReference type="Pfam" id="PF13086">
    <property type="entry name" value="AAA_11"/>
    <property type="match status" value="1"/>
</dbReference>
<dbReference type="Pfam" id="PF00069">
    <property type="entry name" value="Pkinase"/>
    <property type="match status" value="1"/>
</dbReference>
<evidence type="ECO:0000256" key="6">
    <source>
        <dbReference type="ARBA" id="ARBA00022840"/>
    </source>
</evidence>
<evidence type="ECO:0000256" key="1">
    <source>
        <dbReference type="ARBA" id="ARBA00012513"/>
    </source>
</evidence>
<organism evidence="10 11">
    <name type="scientific">Deinococcus geothermalis (strain DSM 11300 / CIP 105573 / AG-3a)</name>
    <dbReference type="NCBI Taxonomy" id="319795"/>
    <lineage>
        <taxon>Bacteria</taxon>
        <taxon>Thermotogati</taxon>
        <taxon>Deinococcota</taxon>
        <taxon>Deinococci</taxon>
        <taxon>Deinococcales</taxon>
        <taxon>Deinococcaceae</taxon>
        <taxon>Deinococcus</taxon>
    </lineage>
</organism>
<dbReference type="Proteomes" id="UP000002431">
    <property type="component" value="Plasmid pDGEO02"/>
</dbReference>
<dbReference type="InterPro" id="IPR050660">
    <property type="entry name" value="NEK_Ser/Thr_kinase"/>
</dbReference>
<keyword evidence="3" id="KW-0808">Transferase</keyword>
<keyword evidence="11" id="KW-1185">Reference proteome</keyword>
<evidence type="ECO:0000259" key="9">
    <source>
        <dbReference type="PROSITE" id="PS50011"/>
    </source>
</evidence>
<comment type="catalytic activity">
    <reaction evidence="7">
        <text>L-threonyl-[protein] + ATP = O-phospho-L-threonyl-[protein] + ADP + H(+)</text>
        <dbReference type="Rhea" id="RHEA:46608"/>
        <dbReference type="Rhea" id="RHEA-COMP:11060"/>
        <dbReference type="Rhea" id="RHEA-COMP:11605"/>
        <dbReference type="ChEBI" id="CHEBI:15378"/>
        <dbReference type="ChEBI" id="CHEBI:30013"/>
        <dbReference type="ChEBI" id="CHEBI:30616"/>
        <dbReference type="ChEBI" id="CHEBI:61977"/>
        <dbReference type="ChEBI" id="CHEBI:456216"/>
        <dbReference type="EC" id="2.7.11.1"/>
    </reaction>
</comment>
<dbReference type="SUPFAM" id="SSF56112">
    <property type="entry name" value="Protein kinase-like (PK-like)"/>
    <property type="match status" value="1"/>
</dbReference>
<dbReference type="InterPro" id="IPR027417">
    <property type="entry name" value="P-loop_NTPase"/>
</dbReference>
<gene>
    <name evidence="10" type="ORF">Dgeo_2944</name>
</gene>
<dbReference type="SUPFAM" id="SSF52540">
    <property type="entry name" value="P-loop containing nucleoside triphosphate hydrolases"/>
    <property type="match status" value="1"/>
</dbReference>
<dbReference type="EMBL" id="CP000856">
    <property type="protein sequence ID" value="ABW34987.1"/>
    <property type="molecule type" value="Genomic_DNA"/>
</dbReference>
<evidence type="ECO:0000256" key="2">
    <source>
        <dbReference type="ARBA" id="ARBA00022527"/>
    </source>
</evidence>
<dbReference type="GO" id="GO:0004386">
    <property type="term" value="F:helicase activity"/>
    <property type="evidence" value="ECO:0007669"/>
    <property type="project" value="InterPro"/>
</dbReference>
<dbReference type="PANTHER" id="PTHR43671:SF98">
    <property type="entry name" value="SERINE_THREONINE-PROTEIN KINASE NEK11"/>
    <property type="match status" value="1"/>
</dbReference>
<evidence type="ECO:0000313" key="10">
    <source>
        <dbReference type="EMBL" id="ABW34987.1"/>
    </source>
</evidence>
<dbReference type="CDD" id="cd17934">
    <property type="entry name" value="DEXXQc_Upf1-like"/>
    <property type="match status" value="1"/>
</dbReference>
<accession>A8ZR78</accession>
<keyword evidence="5 10" id="KW-0418">Kinase</keyword>
<dbReference type="InterPro" id="IPR041677">
    <property type="entry name" value="DNA2/NAM7_AAA_11"/>
</dbReference>
<sequence>MRHNFPVPNQTIDGRYTILETLKKGAHVYVHHAYDTEQGEDVILKVFRNDADEPIVAAAMFQREMGALERLNHPNIIRKHRSFETDSGSGISLEYIPGSRTLANQIKQAKPALIWRIKVLQETLDALKHAHGEGVIHRDISLNNLLWDSDEDSIKLSDFGIAKLKGAAEVIPPTAALESAPTLAQFGSPPFTAPEQLRYQEPDTRSDLYSFAVLMVAVLTWQILPKSFTQDRLTETLAPLATELPPASYHKLLAFLRDALEDKPEHRPSVFEFQEELQRLGVDLRPTPRVGLRLTKQTTQDLQARELTRQQLADDFNDNPKAFLQEIEDRFTGDLTYQIKLYGRSAMATLRPEPENVEGDERLYVSSLIWPDPEQHAFNRARTDDVHVQVYFMDRASTPAHDFLTALRTKFEEREAEKTQREERRKYLAIPRRIVNFEKSQLNGLKLRYQAAEKGKKRFLKVQKDTSFHVTVTSLERYNQGNIQNSDAPEQPLAQQFKQALQADLSGRANAYLEESNYAVGRYENFRTKDNRLTLSSFKKQRLPEAGTLLLVDPASYASVARKEQALDAFEQGDYSNPQLAARLMTPYRNQLNASPPLEPLQDLLKQNPENYRLLGRVVAAEDLFLIQGPPGTGKTTLIVDLIGQLLKAKPYGRILVTSQSNKAVDVVLKRLAKRFPEVRYVRIASEYWQSDVPTFDDSFAAWRDLTRNNAEQAMQRYQPAPGENAAAVQSALQDWVAHLNNGMDLQPQFVEGISVVGVLSG</sequence>
<evidence type="ECO:0000256" key="4">
    <source>
        <dbReference type="ARBA" id="ARBA00022741"/>
    </source>
</evidence>
<evidence type="ECO:0000256" key="8">
    <source>
        <dbReference type="ARBA" id="ARBA00048679"/>
    </source>
</evidence>
<dbReference type="KEGG" id="dge:Dgeo_2944"/>
<dbReference type="Gene3D" id="3.40.50.300">
    <property type="entry name" value="P-loop containing nucleotide triphosphate hydrolases"/>
    <property type="match status" value="1"/>
</dbReference>
<dbReference type="Gene3D" id="3.30.200.20">
    <property type="entry name" value="Phosphorylase Kinase, domain 1"/>
    <property type="match status" value="1"/>
</dbReference>
<comment type="catalytic activity">
    <reaction evidence="8">
        <text>L-seryl-[protein] + ATP = O-phospho-L-seryl-[protein] + ADP + H(+)</text>
        <dbReference type="Rhea" id="RHEA:17989"/>
        <dbReference type="Rhea" id="RHEA-COMP:9863"/>
        <dbReference type="Rhea" id="RHEA-COMP:11604"/>
        <dbReference type="ChEBI" id="CHEBI:15378"/>
        <dbReference type="ChEBI" id="CHEBI:29999"/>
        <dbReference type="ChEBI" id="CHEBI:30616"/>
        <dbReference type="ChEBI" id="CHEBI:83421"/>
        <dbReference type="ChEBI" id="CHEBI:456216"/>
        <dbReference type="EC" id="2.7.11.1"/>
    </reaction>
</comment>